<organism evidence="14 15">
    <name type="scientific">Glossina palpalis gambiensis</name>
    <dbReference type="NCBI Taxonomy" id="67801"/>
    <lineage>
        <taxon>Eukaryota</taxon>
        <taxon>Metazoa</taxon>
        <taxon>Ecdysozoa</taxon>
        <taxon>Arthropoda</taxon>
        <taxon>Hexapoda</taxon>
        <taxon>Insecta</taxon>
        <taxon>Pterygota</taxon>
        <taxon>Neoptera</taxon>
        <taxon>Endopterygota</taxon>
        <taxon>Diptera</taxon>
        <taxon>Brachycera</taxon>
        <taxon>Muscomorpha</taxon>
        <taxon>Hippoboscoidea</taxon>
        <taxon>Glossinidae</taxon>
        <taxon>Glossina</taxon>
    </lineage>
</organism>
<protein>
    <recommendedName>
        <fullName evidence="16">Down syndrome cell adhesion molecule</fullName>
    </recommendedName>
</protein>
<feature type="transmembrane region" description="Helical" evidence="11">
    <location>
        <begin position="1467"/>
        <end position="1488"/>
    </location>
</feature>
<keyword evidence="7 11" id="KW-0472">Membrane</keyword>
<sequence length="1749" mass="195967">MFIDIRRHLINKPISCFHYSWFKEENEQLLPLQLSERITIVSAGLLKITKARLEDSGKYLCWVNNTAGEETIQVSLTVTAPLTAHLQPQVQTVDVDKDAQFQCVVSGHPVQDVNWLHDGKPILRDNRIEILTDPPRLIIKKVQKDDPGMYQCFVSNEWEQIQSTAELQLGDASPELLYWFSEQTLQPGPTVSLKCVATGNPLPQFTWTLDGFPIPDNSRFLVGQYVTIHDDVISHVNITNVKEEDGGEYTCAAQNAIGKVSHSAKVNIYGLPYIREMPKITGISGSDLIVKCPVAGYPIDKIHWERDGQTLPINRRQRAYNNGTLIIEQLQRLEDAGTYTCMAQNKQKQTSRRNVEIQVLVPPKIMPIQAMTNMLREGMRAAISCQILEGDLPVSFRWERNAKPLIGTGNEVIRRLDEYSASLVIEHITSEHSGNYTCIAQNIAGTERFTVPLTVNVPPKWVLEPKDSSAQAGQDVYLHCQSSGYPKPSITWKKAIGPTPGEYKDFLYEPTVQLFPNGTIYFKKISKESQGHFLCEAKNNIGSGVSKVIFLKVNVPAHFQTKSKQISVPKGKQVHVQCNVQGDNPIDIKWKIQATQQYLDESLDSRYAIRDQILDDGMVSELGISHTYRQDTGIYICQASNAFGQDEMSLQLIVQEVPEQPKNLRINSQQSRSLQLTWSQPFAGNSPIEEYHIFYKIITGSYAIRDQILDDGMVSELGISHTYRQDTGIYICQASNAFGQDEMSLQLIVQEVPEQPKNLRINSQQSRSLQLTWSQPFAGNSPIEEYHIFYKIITDIWQNAEHITITGSQTVVNIANLRPAKAYHIRMSAENKLGASDNSEVVQVTTLEEVPSGPPLNVRAEAKSSSEISVTWDAPERDDWNGILLGYYVGYQMSLSPEDKEVNPTQGFSFKTVEVRSHFGGETVLTNLNKFTQYHIIVQAYTSQGSGPPSKEIAVQTLEDVPSSPPESPQCDVLSSTSIYITWSPPDIDGQNGKIKGYKVFYITIDELYETDPEVVKSTNQYVTIENLHKYTNYSVWVLAYTKIGDGAKTKPFYCRTHEDVPSAPQAIKAIPASSTKIIVSWLPPEFPNGDITGYTFYMSMLEGGREEGTHKRVLGPYVEMHETQRTQESATYQFWLTASTKVGEGEKTQVVTVPPNNKVPARIVSFSQRIISPWKENLELPCRKVGSPAPVTIWRQDGHNMETSTRKTIAKNGTLYIRECQATDAGNYTCSVENTWGKDEIVYNIIVKVPPEAPNLTVVNTYTDSLHLEWTDNSHGGSPILGYVINYKRDNGDWEELQVDAKTNSHLLTNLWCGTRYQLYITAYNKIGTGLPCDIVNSYTKGNPPVQPKHSQMITNNSTSVTCWLDSWGDGGCGILYFMIESRIYGRSAWNVVSNHIPPTERIYTVSDLVPGTKYQLKVTAHNNAGSTTAIYNFTTLSPQGVIYSTDHSDPVSRLSDGPFYANFKVLLPVCLSMIVLLSLIAAILLIRKRTVRCNPGSGQPRGSNSNDSGSFGKAEGNEYIEDICPYATFQLNKQTYSESSYSGNVYSGPYHSVRGSFVYHDVKPDSYHSKEPEYTKVRRKVGRLRDPHSESQESDNPGSTDSEVRKILTLHIPITEYDTLGSESDNDVSARALNSAKYRAQRDTQDETSSSSETTPTSMSRKSKPPFASRKSGKTGTSGKRHVRSSSGYSSHNEETTFSISNYPPNYQDHINPPARFSDSNEKSKTQTSPRIRANSKLQRETFQINV</sequence>
<dbReference type="GO" id="GO:0045202">
    <property type="term" value="C:synapse"/>
    <property type="evidence" value="ECO:0007669"/>
    <property type="project" value="TreeGrafter"/>
</dbReference>
<feature type="domain" description="Fibronectin type-III" evidence="13">
    <location>
        <begin position="660"/>
        <end position="754"/>
    </location>
</feature>
<dbReference type="GO" id="GO:0048812">
    <property type="term" value="P:neuron projection morphogenesis"/>
    <property type="evidence" value="ECO:0007669"/>
    <property type="project" value="UniProtKB-ARBA"/>
</dbReference>
<dbReference type="EMBL" id="JXJN01008160">
    <property type="status" value="NOT_ANNOTATED_CDS"/>
    <property type="molecule type" value="Genomic_DNA"/>
</dbReference>
<evidence type="ECO:0000256" key="6">
    <source>
        <dbReference type="ARBA" id="ARBA00022989"/>
    </source>
</evidence>
<name>A0A1B0B432_9MUSC</name>
<keyword evidence="15" id="KW-1185">Reference proteome</keyword>
<dbReference type="SUPFAM" id="SSF49265">
    <property type="entry name" value="Fibronectin type III"/>
    <property type="match status" value="3"/>
</dbReference>
<dbReference type="InterPro" id="IPR003961">
    <property type="entry name" value="FN3_dom"/>
</dbReference>
<dbReference type="InterPro" id="IPR013098">
    <property type="entry name" value="Ig_I-set"/>
</dbReference>
<feature type="region of interest" description="Disordered" evidence="10">
    <location>
        <begin position="1566"/>
        <end position="1606"/>
    </location>
</feature>
<feature type="region of interest" description="Disordered" evidence="10">
    <location>
        <begin position="1638"/>
        <end position="1749"/>
    </location>
</feature>
<dbReference type="FunFam" id="2.60.40.10:FF:000967">
    <property type="entry name" value="Uncharacterized protein, isoform D"/>
    <property type="match status" value="1"/>
</dbReference>
<dbReference type="SUPFAM" id="SSF48726">
    <property type="entry name" value="Immunoglobulin"/>
    <property type="match status" value="9"/>
</dbReference>
<dbReference type="EMBL" id="JXJN01008161">
    <property type="status" value="NOT_ANNOTATED_CDS"/>
    <property type="molecule type" value="Genomic_DNA"/>
</dbReference>
<dbReference type="FunFam" id="2.60.40.10:FF:001155">
    <property type="entry name" value="Down syndrome cell adhesion molecule 4, isoform D"/>
    <property type="match status" value="1"/>
</dbReference>
<dbReference type="EnsemblMetazoa" id="GPPI018218-RA">
    <property type="protein sequence ID" value="GPPI018218-PA"/>
    <property type="gene ID" value="GPPI018218"/>
</dbReference>
<feature type="compositionally biased region" description="Low complexity" evidence="10">
    <location>
        <begin position="1650"/>
        <end position="1662"/>
    </location>
</feature>
<dbReference type="Pfam" id="PF13927">
    <property type="entry name" value="Ig_3"/>
    <property type="match status" value="4"/>
</dbReference>
<dbReference type="InterPro" id="IPR056754">
    <property type="entry name" value="DSCAM/DSCAML_C"/>
</dbReference>
<evidence type="ECO:0000259" key="12">
    <source>
        <dbReference type="PROSITE" id="PS50835"/>
    </source>
</evidence>
<evidence type="ECO:0000313" key="14">
    <source>
        <dbReference type="EnsemblMetazoa" id="GPPI018218-PA"/>
    </source>
</evidence>
<dbReference type="GO" id="GO:0007416">
    <property type="term" value="P:synapse assembly"/>
    <property type="evidence" value="ECO:0007669"/>
    <property type="project" value="TreeGrafter"/>
</dbReference>
<proteinExistence type="predicted"/>
<dbReference type="InterPro" id="IPR050964">
    <property type="entry name" value="Striated_Muscle_Regulatory"/>
</dbReference>
<keyword evidence="2 11" id="KW-0812">Transmembrane</keyword>
<reference evidence="15" key="1">
    <citation type="submission" date="2015-01" db="EMBL/GenBank/DDBJ databases">
        <authorList>
            <person name="Aksoy S."/>
            <person name="Warren W."/>
            <person name="Wilson R.K."/>
        </authorList>
    </citation>
    <scope>NUCLEOTIDE SEQUENCE [LARGE SCALE GENOMIC DNA]</scope>
    <source>
        <strain evidence="15">IAEA</strain>
    </source>
</reference>
<dbReference type="InterPro" id="IPR007110">
    <property type="entry name" value="Ig-like_dom"/>
</dbReference>
<dbReference type="PRINTS" id="PR00014">
    <property type="entry name" value="FNTYPEIII"/>
</dbReference>
<evidence type="ECO:0000256" key="4">
    <source>
        <dbReference type="ARBA" id="ARBA00022737"/>
    </source>
</evidence>
<dbReference type="CDD" id="cd20958">
    <property type="entry name" value="IgI_5_Dscam"/>
    <property type="match status" value="1"/>
</dbReference>
<keyword evidence="8" id="KW-1015">Disulfide bond</keyword>
<dbReference type="FunFam" id="2.60.40.10:FF:000093">
    <property type="entry name" value="Down syndrome cell adhesion molecule, isoform B"/>
    <property type="match status" value="1"/>
</dbReference>
<dbReference type="FunFam" id="2.60.40.10:FF:000302">
    <property type="entry name" value="Down syndrome cell adhesion molecule, isoform D"/>
    <property type="match status" value="1"/>
</dbReference>
<feature type="compositionally biased region" description="Polar residues" evidence="10">
    <location>
        <begin position="1687"/>
        <end position="1707"/>
    </location>
</feature>
<dbReference type="InterPro" id="IPR036179">
    <property type="entry name" value="Ig-like_dom_sf"/>
</dbReference>
<accession>A0A1B0B432</accession>
<evidence type="ECO:0000313" key="15">
    <source>
        <dbReference type="Proteomes" id="UP000092460"/>
    </source>
</evidence>
<evidence type="ECO:0000256" key="9">
    <source>
        <dbReference type="ARBA" id="ARBA00023319"/>
    </source>
</evidence>
<dbReference type="FunFam" id="2.60.40.10:FF:001258">
    <property type="entry name" value="Down syndrome cell adhesion molecule 4, isoform D"/>
    <property type="match status" value="1"/>
</dbReference>
<keyword evidence="4" id="KW-0677">Repeat</keyword>
<feature type="domain" description="Fibronectin type-III" evidence="13">
    <location>
        <begin position="1345"/>
        <end position="1440"/>
    </location>
</feature>
<dbReference type="PROSITE" id="PS50853">
    <property type="entry name" value="FN3"/>
    <property type="match status" value="7"/>
</dbReference>
<evidence type="ECO:0000256" key="3">
    <source>
        <dbReference type="ARBA" id="ARBA00022729"/>
    </source>
</evidence>
<dbReference type="GO" id="GO:0016020">
    <property type="term" value="C:membrane"/>
    <property type="evidence" value="ECO:0007669"/>
    <property type="project" value="UniProtKB-SubCell"/>
</dbReference>
<dbReference type="FunFam" id="2.60.40.10:FF:001141">
    <property type="entry name" value="Down syndrome cell adhesion molecule 4, isoform D"/>
    <property type="match status" value="1"/>
</dbReference>
<feature type="domain" description="Ig-like" evidence="12">
    <location>
        <begin position="363"/>
        <end position="456"/>
    </location>
</feature>
<feature type="compositionally biased region" description="Basic and acidic residues" evidence="10">
    <location>
        <begin position="1566"/>
        <end position="1578"/>
    </location>
</feature>
<evidence type="ECO:0000256" key="5">
    <source>
        <dbReference type="ARBA" id="ARBA00022889"/>
    </source>
</evidence>
<feature type="domain" description="Ig-like" evidence="12">
    <location>
        <begin position="272"/>
        <end position="358"/>
    </location>
</feature>
<feature type="domain" description="Ig-like" evidence="12">
    <location>
        <begin position="556"/>
        <end position="651"/>
    </location>
</feature>
<keyword evidence="9" id="KW-0393">Immunoglobulin domain</keyword>
<feature type="domain" description="Fibronectin type-III" evidence="13">
    <location>
        <begin position="854"/>
        <end position="960"/>
    </location>
</feature>
<dbReference type="CDD" id="cd20956">
    <property type="entry name" value="IgI_4_Dscam"/>
    <property type="match status" value="1"/>
</dbReference>
<dbReference type="InterPro" id="IPR003598">
    <property type="entry name" value="Ig_sub2"/>
</dbReference>
<dbReference type="FunFam" id="2.60.40.10:FF:000017">
    <property type="entry name" value="Down syndrome cell adhesion molecule b"/>
    <property type="match status" value="2"/>
</dbReference>
<feature type="domain" description="Ig-like" evidence="12">
    <location>
        <begin position="174"/>
        <end position="267"/>
    </location>
</feature>
<evidence type="ECO:0000256" key="1">
    <source>
        <dbReference type="ARBA" id="ARBA00004167"/>
    </source>
</evidence>
<dbReference type="Gene3D" id="2.60.40.10">
    <property type="entry name" value="Immunoglobulins"/>
    <property type="match status" value="15"/>
</dbReference>
<dbReference type="PANTHER" id="PTHR13817:SF102">
    <property type="entry name" value="DOWN SYNDROME CELL ADHESION MOLECULE-LIKE PROTEIN DSCAM2"/>
    <property type="match status" value="1"/>
</dbReference>
<dbReference type="InterPro" id="IPR003599">
    <property type="entry name" value="Ig_sub"/>
</dbReference>
<dbReference type="CDD" id="cd20954">
    <property type="entry name" value="IgI_7_Dscam"/>
    <property type="match status" value="1"/>
</dbReference>
<feature type="domain" description="Ig-like" evidence="12">
    <location>
        <begin position="81"/>
        <end position="168"/>
    </location>
</feature>
<dbReference type="SMART" id="SM00408">
    <property type="entry name" value="IGc2"/>
    <property type="match status" value="8"/>
</dbReference>
<dbReference type="FunFam" id="2.60.40.10:FF:000678">
    <property type="entry name" value="Down syndrome cell adhesion molecule-like protein Dscam2"/>
    <property type="match status" value="1"/>
</dbReference>
<dbReference type="STRING" id="67801.A0A1B0B432"/>
<dbReference type="Pfam" id="PF00041">
    <property type="entry name" value="fn3"/>
    <property type="match status" value="5"/>
</dbReference>
<dbReference type="CDD" id="cd00063">
    <property type="entry name" value="FN3"/>
    <property type="match status" value="7"/>
</dbReference>
<feature type="domain" description="Fibronectin type-III" evidence="13">
    <location>
        <begin position="965"/>
        <end position="1060"/>
    </location>
</feature>
<dbReference type="Proteomes" id="UP000092460">
    <property type="component" value="Unassembled WGS sequence"/>
</dbReference>
<dbReference type="PROSITE" id="PS50835">
    <property type="entry name" value="IG_LIKE"/>
    <property type="match status" value="8"/>
</dbReference>
<evidence type="ECO:0000259" key="13">
    <source>
        <dbReference type="PROSITE" id="PS50853"/>
    </source>
</evidence>
<dbReference type="Pfam" id="PF25059">
    <property type="entry name" value="FN3_DSCAM-DSCAML_C"/>
    <property type="match status" value="1"/>
</dbReference>
<reference evidence="14" key="2">
    <citation type="submission" date="2020-05" db="UniProtKB">
        <authorList>
            <consortium name="EnsemblMetazoa"/>
        </authorList>
    </citation>
    <scope>IDENTIFICATION</scope>
    <source>
        <strain evidence="14">IAEA</strain>
    </source>
</reference>
<evidence type="ECO:0000256" key="10">
    <source>
        <dbReference type="SAM" id="MobiDB-lite"/>
    </source>
</evidence>
<feature type="domain" description="Fibronectin type-III" evidence="13">
    <location>
        <begin position="755"/>
        <end position="849"/>
    </location>
</feature>
<dbReference type="VEuPathDB" id="VectorBase:GPPI018218"/>
<dbReference type="InterPro" id="IPR013783">
    <property type="entry name" value="Ig-like_fold"/>
</dbReference>
<feature type="domain" description="Fibronectin type-III" evidence="13">
    <location>
        <begin position="1064"/>
        <end position="1159"/>
    </location>
</feature>
<evidence type="ECO:0000256" key="8">
    <source>
        <dbReference type="ARBA" id="ARBA00023157"/>
    </source>
</evidence>
<keyword evidence="3" id="KW-0732">Signal</keyword>
<dbReference type="PANTHER" id="PTHR13817">
    <property type="entry name" value="TITIN"/>
    <property type="match status" value="1"/>
</dbReference>
<feature type="domain" description="Ig-like" evidence="12">
    <location>
        <begin position="1161"/>
        <end position="1235"/>
    </location>
</feature>
<dbReference type="FunFam" id="2.60.40.10:FF:000104">
    <property type="entry name" value="Down syndrome cell adhesion molecule b"/>
    <property type="match status" value="1"/>
</dbReference>
<keyword evidence="6 11" id="KW-1133">Transmembrane helix</keyword>
<feature type="domain" description="Ig-like" evidence="12">
    <location>
        <begin position="459"/>
        <end position="546"/>
    </location>
</feature>
<evidence type="ECO:0000256" key="7">
    <source>
        <dbReference type="ARBA" id="ARBA00023136"/>
    </source>
</evidence>
<feature type="domain" description="Fibronectin type-III" evidence="13">
    <location>
        <begin position="1251"/>
        <end position="1344"/>
    </location>
</feature>
<evidence type="ECO:0000256" key="2">
    <source>
        <dbReference type="ARBA" id="ARBA00022692"/>
    </source>
</evidence>
<dbReference type="Pfam" id="PF07679">
    <property type="entry name" value="I-set"/>
    <property type="match status" value="4"/>
</dbReference>
<dbReference type="SMART" id="SM00409">
    <property type="entry name" value="IG"/>
    <property type="match status" value="9"/>
</dbReference>
<dbReference type="FunFam" id="2.60.40.10:FF:000324">
    <property type="entry name" value="Down syndrome cell adhesion molecule, isoform D"/>
    <property type="match status" value="1"/>
</dbReference>
<keyword evidence="5" id="KW-0130">Cell adhesion</keyword>
<evidence type="ECO:0000256" key="11">
    <source>
        <dbReference type="SAM" id="Phobius"/>
    </source>
</evidence>
<dbReference type="FunFam" id="2.60.40.10:FF:000308">
    <property type="entry name" value="Down syndrome cell adhesion molecule, isoform D"/>
    <property type="match status" value="1"/>
</dbReference>
<dbReference type="SMART" id="SM00060">
    <property type="entry name" value="FN3"/>
    <property type="match status" value="7"/>
</dbReference>
<dbReference type="InterPro" id="IPR036116">
    <property type="entry name" value="FN3_sf"/>
</dbReference>
<comment type="subcellular location">
    <subcellularLocation>
        <location evidence="1">Membrane</location>
        <topology evidence="1">Single-pass membrane protein</topology>
    </subcellularLocation>
</comment>
<evidence type="ECO:0008006" key="16">
    <source>
        <dbReference type="Google" id="ProtNLM"/>
    </source>
</evidence>
<dbReference type="CDD" id="cd20957">
    <property type="entry name" value="IgC2_3_Dscam"/>
    <property type="match status" value="1"/>
</dbReference>
<dbReference type="FunFam" id="2.60.40.10:FF:001117">
    <property type="entry name" value="Down syndrome cell adhesion molecule 4, isoform D"/>
    <property type="match status" value="1"/>
</dbReference>
<feature type="domain" description="Ig-like" evidence="12">
    <location>
        <begin position="19"/>
        <end position="77"/>
    </location>
</feature>
<dbReference type="GO" id="GO:0007156">
    <property type="term" value="P:homophilic cell adhesion via plasma membrane adhesion molecules"/>
    <property type="evidence" value="ECO:0007669"/>
    <property type="project" value="TreeGrafter"/>
</dbReference>